<dbReference type="AlphaFoldDB" id="A0A9W6UHK5"/>
<evidence type="ECO:0000313" key="1">
    <source>
        <dbReference type="EMBL" id="GLU46458.1"/>
    </source>
</evidence>
<dbReference type="EMBL" id="BSQG01000001">
    <property type="protein sequence ID" value="GLU46458.1"/>
    <property type="molecule type" value="Genomic_DNA"/>
</dbReference>
<evidence type="ECO:0000313" key="2">
    <source>
        <dbReference type="Proteomes" id="UP001165092"/>
    </source>
</evidence>
<keyword evidence="2" id="KW-1185">Reference proteome</keyword>
<protein>
    <submittedName>
        <fullName evidence="1">Uncharacterized protein</fullName>
    </submittedName>
</protein>
<gene>
    <name evidence="1" type="ORF">Nans01_08090</name>
</gene>
<proteinExistence type="predicted"/>
<sequence>MFDRFPSTRVAALLATAALAGGIGSVMGFGIPEDAYDLLEDGRDNSVHLLSAAEPHTGRVAV</sequence>
<dbReference type="RefSeq" id="WP_285757307.1">
    <property type="nucleotide sequence ID" value="NZ_BSQG01000001.1"/>
</dbReference>
<organism evidence="1 2">
    <name type="scientific">Nocardiopsis ansamitocini</name>
    <dbReference type="NCBI Taxonomy" id="1670832"/>
    <lineage>
        <taxon>Bacteria</taxon>
        <taxon>Bacillati</taxon>
        <taxon>Actinomycetota</taxon>
        <taxon>Actinomycetes</taxon>
        <taxon>Streptosporangiales</taxon>
        <taxon>Nocardiopsidaceae</taxon>
        <taxon>Nocardiopsis</taxon>
    </lineage>
</organism>
<comment type="caution">
    <text evidence="1">The sequence shown here is derived from an EMBL/GenBank/DDBJ whole genome shotgun (WGS) entry which is preliminary data.</text>
</comment>
<accession>A0A9W6UHK5</accession>
<dbReference type="Proteomes" id="UP001165092">
    <property type="component" value="Unassembled WGS sequence"/>
</dbReference>
<name>A0A9W6UHK5_9ACTN</name>
<reference evidence="1" key="1">
    <citation type="submission" date="2023-02" db="EMBL/GenBank/DDBJ databases">
        <title>Nocardiopsis ansamitocini NBRC 112285.</title>
        <authorList>
            <person name="Ichikawa N."/>
            <person name="Sato H."/>
            <person name="Tonouchi N."/>
        </authorList>
    </citation>
    <scope>NUCLEOTIDE SEQUENCE</scope>
    <source>
        <strain evidence="1">NBRC 112285</strain>
    </source>
</reference>